<evidence type="ECO:0000313" key="1">
    <source>
        <dbReference type="EMBL" id="MCH6468515.1"/>
    </source>
</evidence>
<organism evidence="1 2">
    <name type="scientific">Sinomonas terrae</name>
    <dbReference type="NCBI Taxonomy" id="2908838"/>
    <lineage>
        <taxon>Bacteria</taxon>
        <taxon>Bacillati</taxon>
        <taxon>Actinomycetota</taxon>
        <taxon>Actinomycetes</taxon>
        <taxon>Micrococcales</taxon>
        <taxon>Micrococcaceae</taxon>
        <taxon>Sinomonas</taxon>
    </lineage>
</organism>
<keyword evidence="2" id="KW-1185">Reference proteome</keyword>
<sequence length="99" mass="10776">MLADSWDEVLGRLEADLDAVEYRLRDPAAPVVEAWPLPTGLGPIPERLVRRALALSDRQEILAGLLEEAKAKTGRHLAVVRSVPPNRAVGTAIYLDVKG</sequence>
<dbReference type="Proteomes" id="UP001202922">
    <property type="component" value="Unassembled WGS sequence"/>
</dbReference>
<name>A0ABS9TVW4_9MICC</name>
<dbReference type="EMBL" id="JAKZBV010000001">
    <property type="protein sequence ID" value="MCH6468515.1"/>
    <property type="molecule type" value="Genomic_DNA"/>
</dbReference>
<dbReference type="RefSeq" id="WP_241050294.1">
    <property type="nucleotide sequence ID" value="NZ_JAKZBV010000001.1"/>
</dbReference>
<gene>
    <name evidence="1" type="ORF">L0M17_00705</name>
</gene>
<evidence type="ECO:0000313" key="2">
    <source>
        <dbReference type="Proteomes" id="UP001202922"/>
    </source>
</evidence>
<proteinExistence type="predicted"/>
<protein>
    <submittedName>
        <fullName evidence="1">Uncharacterized protein</fullName>
    </submittedName>
</protein>
<accession>A0ABS9TVW4</accession>
<comment type="caution">
    <text evidence="1">The sequence shown here is derived from an EMBL/GenBank/DDBJ whole genome shotgun (WGS) entry which is preliminary data.</text>
</comment>
<reference evidence="1 2" key="1">
    <citation type="submission" date="2022-03" db="EMBL/GenBank/DDBJ databases">
        <title>Sinomonas sp. isolated from a soil.</title>
        <authorList>
            <person name="Han J."/>
            <person name="Kim D.-U."/>
        </authorList>
    </citation>
    <scope>NUCLEOTIDE SEQUENCE [LARGE SCALE GENOMIC DNA]</scope>
    <source>
        <strain evidence="1 2">5-5</strain>
    </source>
</reference>